<name>A0A410PS46_9FIRM</name>
<keyword evidence="2" id="KW-1185">Reference proteome</keyword>
<dbReference type="RefSeq" id="WP_128744387.1">
    <property type="nucleotide sequence ID" value="NZ_CP035281.1"/>
</dbReference>
<organism evidence="1 2">
    <name type="scientific">Aminipila luticellarii</name>
    <dbReference type="NCBI Taxonomy" id="2507160"/>
    <lineage>
        <taxon>Bacteria</taxon>
        <taxon>Bacillati</taxon>
        <taxon>Bacillota</taxon>
        <taxon>Clostridia</taxon>
        <taxon>Peptostreptococcales</taxon>
        <taxon>Anaerovoracaceae</taxon>
        <taxon>Aminipila</taxon>
    </lineage>
</organism>
<dbReference type="AlphaFoldDB" id="A0A410PS46"/>
<accession>A0A410PS46</accession>
<gene>
    <name evidence="1" type="ORF">EQM06_00020</name>
</gene>
<proteinExistence type="predicted"/>
<sequence length="140" mass="16448">MKRKLWFLIVMSILLGVFLYMKPIGFEKIILNEMPTYVYASQIEIISGQNPYKLKEISSKDHESLWNNVYEQLSKYDYMKSSNVTLGNNQIEIYVTYKDVIVKISVDENDKILLDDGNKIKEYSTFGKDKNLYENLLQVI</sequence>
<dbReference type="KEGG" id="amij:EQM06_00020"/>
<dbReference type="Proteomes" id="UP000287601">
    <property type="component" value="Chromosome"/>
</dbReference>
<reference evidence="1 2" key="1">
    <citation type="submission" date="2019-01" db="EMBL/GenBank/DDBJ databases">
        <title>Draft genomes of a novel of Aminipila strains.</title>
        <authorList>
            <person name="Ma S."/>
        </authorList>
    </citation>
    <scope>NUCLEOTIDE SEQUENCE [LARGE SCALE GENOMIC DNA]</scope>
    <source>
        <strain evidence="2">JN-39</strain>
    </source>
</reference>
<evidence type="ECO:0000313" key="1">
    <source>
        <dbReference type="EMBL" id="QAT41733.1"/>
    </source>
</evidence>
<protein>
    <submittedName>
        <fullName evidence="1">Uncharacterized protein</fullName>
    </submittedName>
</protein>
<evidence type="ECO:0000313" key="2">
    <source>
        <dbReference type="Proteomes" id="UP000287601"/>
    </source>
</evidence>
<dbReference type="EMBL" id="CP035281">
    <property type="protein sequence ID" value="QAT41733.1"/>
    <property type="molecule type" value="Genomic_DNA"/>
</dbReference>